<dbReference type="InParanoid" id="A0A0H2RYH1"/>
<organism evidence="2 3">
    <name type="scientific">Schizopora paradoxa</name>
    <dbReference type="NCBI Taxonomy" id="27342"/>
    <lineage>
        <taxon>Eukaryota</taxon>
        <taxon>Fungi</taxon>
        <taxon>Dikarya</taxon>
        <taxon>Basidiomycota</taxon>
        <taxon>Agaricomycotina</taxon>
        <taxon>Agaricomycetes</taxon>
        <taxon>Hymenochaetales</taxon>
        <taxon>Schizoporaceae</taxon>
        <taxon>Schizopora</taxon>
    </lineage>
</organism>
<evidence type="ECO:0000313" key="2">
    <source>
        <dbReference type="EMBL" id="KLO16672.1"/>
    </source>
</evidence>
<dbReference type="Gene3D" id="3.30.710.10">
    <property type="entry name" value="Potassium Channel Kv1.1, Chain A"/>
    <property type="match status" value="1"/>
</dbReference>
<dbReference type="SUPFAM" id="SSF54695">
    <property type="entry name" value="POZ domain"/>
    <property type="match status" value="1"/>
</dbReference>
<dbReference type="EMBL" id="KQ085913">
    <property type="protein sequence ID" value="KLO16672.1"/>
    <property type="molecule type" value="Genomic_DNA"/>
</dbReference>
<dbReference type="OrthoDB" id="3027208at2759"/>
<evidence type="ECO:0000313" key="3">
    <source>
        <dbReference type="Proteomes" id="UP000053477"/>
    </source>
</evidence>
<dbReference type="Proteomes" id="UP000053477">
    <property type="component" value="Unassembled WGS sequence"/>
</dbReference>
<name>A0A0H2RYH1_9AGAM</name>
<dbReference type="InterPro" id="IPR011333">
    <property type="entry name" value="SKP1/BTB/POZ_sf"/>
</dbReference>
<sequence>MDVDANSLNSPKPHEILWYSDGSVVLATDVYLFKVHKSVLSIHSSVFKDMFELSNIGYPEATGVGHGEAQETYDGLPLVHLVGDRGEDVVHLLRTVYEPRYYDRCSDKTPLHIVVALLLLSTKYDFKTIRKDVMAQISRHYPLELSTYLSSNVGHSPLFGMKRRDCDFTLLAAAFKADADILLPALYFTCADSSMEDILELSLSLPPECLKILLKGRDALRESIVMLIANLPRQLERGVDQKVCSGSGEEPCLATAVFDDLQDIVNTCYRFVSGSALIERYMDEVCAKCEAFMGNEVDRWRNAIRIDSLSDFGFTEWAELQEEYKKLSES</sequence>
<dbReference type="CDD" id="cd18186">
    <property type="entry name" value="BTB_POZ_ZBTB_KLHL-like"/>
    <property type="match status" value="1"/>
</dbReference>
<dbReference type="AlphaFoldDB" id="A0A0H2RYH1"/>
<dbReference type="PROSITE" id="PS50097">
    <property type="entry name" value="BTB"/>
    <property type="match status" value="1"/>
</dbReference>
<evidence type="ECO:0000259" key="1">
    <source>
        <dbReference type="PROSITE" id="PS50097"/>
    </source>
</evidence>
<gene>
    <name evidence="2" type="ORF">SCHPADRAFT_937703</name>
</gene>
<keyword evidence="3" id="KW-1185">Reference proteome</keyword>
<dbReference type="Pfam" id="PF00651">
    <property type="entry name" value="BTB"/>
    <property type="match status" value="1"/>
</dbReference>
<feature type="domain" description="BTB" evidence="1">
    <location>
        <begin position="22"/>
        <end position="97"/>
    </location>
</feature>
<accession>A0A0H2RYH1</accession>
<reference evidence="2 3" key="1">
    <citation type="submission" date="2015-04" db="EMBL/GenBank/DDBJ databases">
        <title>Complete genome sequence of Schizopora paradoxa KUC8140, a cosmopolitan wood degrader in East Asia.</title>
        <authorList>
            <consortium name="DOE Joint Genome Institute"/>
            <person name="Min B."/>
            <person name="Park H."/>
            <person name="Jang Y."/>
            <person name="Kim J.-J."/>
            <person name="Kim K.H."/>
            <person name="Pangilinan J."/>
            <person name="Lipzen A."/>
            <person name="Riley R."/>
            <person name="Grigoriev I.V."/>
            <person name="Spatafora J.W."/>
            <person name="Choi I.-G."/>
        </authorList>
    </citation>
    <scope>NUCLEOTIDE SEQUENCE [LARGE SCALE GENOMIC DNA]</scope>
    <source>
        <strain evidence="2 3">KUC8140</strain>
    </source>
</reference>
<proteinExistence type="predicted"/>
<protein>
    <recommendedName>
        <fullName evidence="1">BTB domain-containing protein</fullName>
    </recommendedName>
</protein>
<dbReference type="InterPro" id="IPR000210">
    <property type="entry name" value="BTB/POZ_dom"/>
</dbReference>